<evidence type="ECO:0000256" key="1">
    <source>
        <dbReference type="SAM" id="SignalP"/>
    </source>
</evidence>
<keyword evidence="4" id="KW-1185">Reference proteome</keyword>
<dbReference type="OrthoDB" id="4842856at2759"/>
<dbReference type="EnsemblFungi" id="EJT74268">
    <property type="protein sequence ID" value="EJT74268"/>
    <property type="gene ID" value="GGTG_08111"/>
</dbReference>
<feature type="chain" id="PRO_5015094866" evidence="1">
    <location>
        <begin position="16"/>
        <end position="130"/>
    </location>
</feature>
<name>J3P3M4_GAET3</name>
<evidence type="ECO:0000313" key="2">
    <source>
        <dbReference type="EMBL" id="EJT74268.1"/>
    </source>
</evidence>
<dbReference type="eggNOG" id="ENOG502RPIY">
    <property type="taxonomic scope" value="Eukaryota"/>
</dbReference>
<dbReference type="GeneID" id="20348569"/>
<keyword evidence="1" id="KW-0732">Signal</keyword>
<accession>J3P3M4</accession>
<reference evidence="2" key="2">
    <citation type="submission" date="2010-07" db="EMBL/GenBank/DDBJ databases">
        <authorList>
            <consortium name="The Broad Institute Genome Sequencing Platform"/>
            <consortium name="Broad Institute Genome Sequencing Center for Infectious Disease"/>
            <person name="Ma L.-J."/>
            <person name="Dead R."/>
            <person name="Young S."/>
            <person name="Zeng Q."/>
            <person name="Koehrsen M."/>
            <person name="Alvarado L."/>
            <person name="Berlin A."/>
            <person name="Chapman S.B."/>
            <person name="Chen Z."/>
            <person name="Freedman E."/>
            <person name="Gellesch M."/>
            <person name="Goldberg J."/>
            <person name="Griggs A."/>
            <person name="Gujja S."/>
            <person name="Heilman E.R."/>
            <person name="Heiman D."/>
            <person name="Hepburn T."/>
            <person name="Howarth C."/>
            <person name="Jen D."/>
            <person name="Larson L."/>
            <person name="Mehta T."/>
            <person name="Neiman D."/>
            <person name="Pearson M."/>
            <person name="Roberts A."/>
            <person name="Saif S."/>
            <person name="Shea T."/>
            <person name="Shenoy N."/>
            <person name="Sisk P."/>
            <person name="Stolte C."/>
            <person name="Sykes S."/>
            <person name="Walk T."/>
            <person name="White J."/>
            <person name="Yandava C."/>
            <person name="Haas B."/>
            <person name="Nusbaum C."/>
            <person name="Birren B."/>
        </authorList>
    </citation>
    <scope>NUCLEOTIDE SEQUENCE</scope>
    <source>
        <strain evidence="2">R3-111a-1</strain>
    </source>
</reference>
<dbReference type="EMBL" id="GL385398">
    <property type="protein sequence ID" value="EJT74268.1"/>
    <property type="molecule type" value="Genomic_DNA"/>
</dbReference>
<reference evidence="3" key="5">
    <citation type="submission" date="2018-04" db="UniProtKB">
        <authorList>
            <consortium name="EnsemblFungi"/>
        </authorList>
    </citation>
    <scope>IDENTIFICATION</scope>
    <source>
        <strain evidence="3">R3-111a-1</strain>
    </source>
</reference>
<reference evidence="3" key="4">
    <citation type="journal article" date="2015" name="G3 (Bethesda)">
        <title>Genome sequences of three phytopathogenic species of the Magnaporthaceae family of fungi.</title>
        <authorList>
            <person name="Okagaki L.H."/>
            <person name="Nunes C.C."/>
            <person name="Sailsbery J."/>
            <person name="Clay B."/>
            <person name="Brown D."/>
            <person name="John T."/>
            <person name="Oh Y."/>
            <person name="Young N."/>
            <person name="Fitzgerald M."/>
            <person name="Haas B.J."/>
            <person name="Zeng Q."/>
            <person name="Young S."/>
            <person name="Adiconis X."/>
            <person name="Fan L."/>
            <person name="Levin J.Z."/>
            <person name="Mitchell T.K."/>
            <person name="Okubara P.A."/>
            <person name="Farman M.L."/>
            <person name="Kohn L.M."/>
            <person name="Birren B."/>
            <person name="Ma L.-J."/>
            <person name="Dean R.A."/>
        </authorList>
    </citation>
    <scope>NUCLEOTIDE SEQUENCE</scope>
    <source>
        <strain evidence="3">R3-111a-1</strain>
    </source>
</reference>
<dbReference type="AlphaFoldDB" id="J3P3M4"/>
<reference evidence="4" key="1">
    <citation type="submission" date="2010-07" db="EMBL/GenBank/DDBJ databases">
        <title>The genome sequence of Gaeumannomyces graminis var. tritici strain R3-111a-1.</title>
        <authorList>
            <consortium name="The Broad Institute Genome Sequencing Platform"/>
            <person name="Ma L.-J."/>
            <person name="Dead R."/>
            <person name="Young S."/>
            <person name="Zeng Q."/>
            <person name="Koehrsen M."/>
            <person name="Alvarado L."/>
            <person name="Berlin A."/>
            <person name="Chapman S.B."/>
            <person name="Chen Z."/>
            <person name="Freedman E."/>
            <person name="Gellesch M."/>
            <person name="Goldberg J."/>
            <person name="Griggs A."/>
            <person name="Gujja S."/>
            <person name="Heilman E.R."/>
            <person name="Heiman D."/>
            <person name="Hepburn T."/>
            <person name="Howarth C."/>
            <person name="Jen D."/>
            <person name="Larson L."/>
            <person name="Mehta T."/>
            <person name="Neiman D."/>
            <person name="Pearson M."/>
            <person name="Roberts A."/>
            <person name="Saif S."/>
            <person name="Shea T."/>
            <person name="Shenoy N."/>
            <person name="Sisk P."/>
            <person name="Stolte C."/>
            <person name="Sykes S."/>
            <person name="Walk T."/>
            <person name="White J."/>
            <person name="Yandava C."/>
            <person name="Haas B."/>
            <person name="Nusbaum C."/>
            <person name="Birren B."/>
        </authorList>
    </citation>
    <scope>NUCLEOTIDE SEQUENCE [LARGE SCALE GENOMIC DNA]</scope>
    <source>
        <strain evidence="4">R3-111a-1</strain>
    </source>
</reference>
<protein>
    <submittedName>
        <fullName evidence="2 3">Uncharacterized protein</fullName>
    </submittedName>
</protein>
<sequence length="130" mass="14738">MQLINAILLATAATAHVLTKRCSPYPNPDMYLGYDPPSPCWHTHTTACVNHIMNGTEQYVSESRHTAVIFPVSDYCFGYIAEEQAREADGRVTWGWRKKHGKLTRVPGTDILVITEMTDEAVKRYKSMTY</sequence>
<reference evidence="2" key="3">
    <citation type="submission" date="2010-09" db="EMBL/GenBank/DDBJ databases">
        <title>Annotation of Gaeumannomyces graminis var. tritici R3-111a-1.</title>
        <authorList>
            <consortium name="The Broad Institute Genome Sequencing Platform"/>
            <person name="Ma L.-J."/>
            <person name="Dead R."/>
            <person name="Young S.K."/>
            <person name="Zeng Q."/>
            <person name="Gargeya S."/>
            <person name="Fitzgerald M."/>
            <person name="Haas B."/>
            <person name="Abouelleil A."/>
            <person name="Alvarado L."/>
            <person name="Arachchi H.M."/>
            <person name="Berlin A."/>
            <person name="Brown A."/>
            <person name="Chapman S.B."/>
            <person name="Chen Z."/>
            <person name="Dunbar C."/>
            <person name="Freedman E."/>
            <person name="Gearin G."/>
            <person name="Gellesch M."/>
            <person name="Goldberg J."/>
            <person name="Griggs A."/>
            <person name="Gujja S."/>
            <person name="Heiman D."/>
            <person name="Howarth C."/>
            <person name="Larson L."/>
            <person name="Lui A."/>
            <person name="MacDonald P.J.P."/>
            <person name="Mehta T."/>
            <person name="Montmayeur A."/>
            <person name="Murphy C."/>
            <person name="Neiman D."/>
            <person name="Pearson M."/>
            <person name="Priest M."/>
            <person name="Roberts A."/>
            <person name="Saif S."/>
            <person name="Shea T."/>
            <person name="Shenoy N."/>
            <person name="Sisk P."/>
            <person name="Stolte C."/>
            <person name="Sykes S."/>
            <person name="Yandava C."/>
            <person name="Wortman J."/>
            <person name="Nusbaum C."/>
            <person name="Birren B."/>
        </authorList>
    </citation>
    <scope>NUCLEOTIDE SEQUENCE</scope>
    <source>
        <strain evidence="2">R3-111a-1</strain>
    </source>
</reference>
<evidence type="ECO:0000313" key="4">
    <source>
        <dbReference type="Proteomes" id="UP000006039"/>
    </source>
</evidence>
<gene>
    <name evidence="3" type="primary">20348569</name>
    <name evidence="2" type="ORF">GGTG_08111</name>
</gene>
<evidence type="ECO:0000313" key="3">
    <source>
        <dbReference type="EnsemblFungi" id="EJT74268"/>
    </source>
</evidence>
<proteinExistence type="predicted"/>
<dbReference type="RefSeq" id="XP_009224212.1">
    <property type="nucleotide sequence ID" value="XM_009225948.1"/>
</dbReference>
<dbReference type="VEuPathDB" id="FungiDB:GGTG_08111"/>
<dbReference type="Proteomes" id="UP000006039">
    <property type="component" value="Unassembled WGS sequence"/>
</dbReference>
<organism evidence="2">
    <name type="scientific">Gaeumannomyces tritici (strain R3-111a-1)</name>
    <name type="common">Wheat and barley take-all root rot fungus</name>
    <name type="synonym">Gaeumannomyces graminis var. tritici</name>
    <dbReference type="NCBI Taxonomy" id="644352"/>
    <lineage>
        <taxon>Eukaryota</taxon>
        <taxon>Fungi</taxon>
        <taxon>Dikarya</taxon>
        <taxon>Ascomycota</taxon>
        <taxon>Pezizomycotina</taxon>
        <taxon>Sordariomycetes</taxon>
        <taxon>Sordariomycetidae</taxon>
        <taxon>Magnaporthales</taxon>
        <taxon>Magnaporthaceae</taxon>
        <taxon>Gaeumannomyces</taxon>
    </lineage>
</organism>
<dbReference type="HOGENOM" id="CLU_144959_0_0_1"/>
<feature type="signal peptide" evidence="1">
    <location>
        <begin position="1"/>
        <end position="15"/>
    </location>
</feature>